<proteinExistence type="predicted"/>
<name>A0AAD5R368_PARTN</name>
<protein>
    <submittedName>
        <fullName evidence="1">Uncharacterized protein</fullName>
    </submittedName>
</protein>
<dbReference type="AlphaFoldDB" id="A0AAD5R368"/>
<sequence length="127" mass="14041">MVYTSATNAVRFPGIQTNEASNRGFMQRLVMQTVFDVLEGLRRSALLPDAVISAILNQLAVHISYTTINCALVTSLEEEHSLYSTNIIMANWSKGMWQSVVNRAVRMLASGPFGSHFFSRRATVSGN</sequence>
<reference evidence="1" key="1">
    <citation type="submission" date="2021-06" db="EMBL/GenBank/DDBJ databases">
        <title>Parelaphostrongylus tenuis whole genome reference sequence.</title>
        <authorList>
            <person name="Garwood T.J."/>
            <person name="Larsen P.A."/>
            <person name="Fountain-Jones N.M."/>
            <person name="Garbe J.R."/>
            <person name="Macchietto M.G."/>
            <person name="Kania S.A."/>
            <person name="Gerhold R.W."/>
            <person name="Richards J.E."/>
            <person name="Wolf T.M."/>
        </authorList>
    </citation>
    <scope>NUCLEOTIDE SEQUENCE</scope>
    <source>
        <strain evidence="1">MNPRO001-30</strain>
        <tissue evidence="1">Meninges</tissue>
    </source>
</reference>
<organism evidence="1 2">
    <name type="scientific">Parelaphostrongylus tenuis</name>
    <name type="common">Meningeal worm</name>
    <dbReference type="NCBI Taxonomy" id="148309"/>
    <lineage>
        <taxon>Eukaryota</taxon>
        <taxon>Metazoa</taxon>
        <taxon>Ecdysozoa</taxon>
        <taxon>Nematoda</taxon>
        <taxon>Chromadorea</taxon>
        <taxon>Rhabditida</taxon>
        <taxon>Rhabditina</taxon>
        <taxon>Rhabditomorpha</taxon>
        <taxon>Strongyloidea</taxon>
        <taxon>Metastrongylidae</taxon>
        <taxon>Parelaphostrongylus</taxon>
    </lineage>
</organism>
<accession>A0AAD5R368</accession>
<gene>
    <name evidence="1" type="ORF">KIN20_029775</name>
</gene>
<evidence type="ECO:0000313" key="2">
    <source>
        <dbReference type="Proteomes" id="UP001196413"/>
    </source>
</evidence>
<evidence type="ECO:0000313" key="1">
    <source>
        <dbReference type="EMBL" id="KAJ1368606.1"/>
    </source>
</evidence>
<dbReference type="EMBL" id="JAHQIW010006242">
    <property type="protein sequence ID" value="KAJ1368606.1"/>
    <property type="molecule type" value="Genomic_DNA"/>
</dbReference>
<keyword evidence="2" id="KW-1185">Reference proteome</keyword>
<comment type="caution">
    <text evidence="1">The sequence shown here is derived from an EMBL/GenBank/DDBJ whole genome shotgun (WGS) entry which is preliminary data.</text>
</comment>
<dbReference type="Proteomes" id="UP001196413">
    <property type="component" value="Unassembled WGS sequence"/>
</dbReference>